<evidence type="ECO:0000313" key="4">
    <source>
        <dbReference type="Proteomes" id="UP000024635"/>
    </source>
</evidence>
<feature type="domain" description="Rad21/Rec8-like protein C-terminal eukaryotic" evidence="2">
    <location>
        <begin position="263"/>
        <end position="307"/>
    </location>
</feature>
<proteinExistence type="predicted"/>
<keyword evidence="4" id="KW-1185">Reference proteome</keyword>
<evidence type="ECO:0000259" key="2">
    <source>
        <dbReference type="Pfam" id="PF04824"/>
    </source>
</evidence>
<gene>
    <name evidence="3" type="primary">Acey_s0601.g512</name>
    <name evidence="3" type="ORF">Y032_0601g512</name>
</gene>
<feature type="region of interest" description="Disordered" evidence="1">
    <location>
        <begin position="92"/>
        <end position="131"/>
    </location>
</feature>
<dbReference type="Proteomes" id="UP000024635">
    <property type="component" value="Unassembled WGS sequence"/>
</dbReference>
<accession>A0A016WN53</accession>
<dbReference type="EMBL" id="JARK01000201">
    <property type="protein sequence ID" value="EYC40697.1"/>
    <property type="molecule type" value="Genomic_DNA"/>
</dbReference>
<organism evidence="3 4">
    <name type="scientific">Ancylostoma ceylanicum</name>
    <dbReference type="NCBI Taxonomy" id="53326"/>
    <lineage>
        <taxon>Eukaryota</taxon>
        <taxon>Metazoa</taxon>
        <taxon>Ecdysozoa</taxon>
        <taxon>Nematoda</taxon>
        <taxon>Chromadorea</taxon>
        <taxon>Rhabditida</taxon>
        <taxon>Rhabditina</taxon>
        <taxon>Rhabditomorpha</taxon>
        <taxon>Strongyloidea</taxon>
        <taxon>Ancylostomatidae</taxon>
        <taxon>Ancylostomatinae</taxon>
        <taxon>Ancylostoma</taxon>
    </lineage>
</organism>
<comment type="caution">
    <text evidence="3">The sequence shown here is derived from an EMBL/GenBank/DDBJ whole genome shotgun (WGS) entry which is preliminary data.</text>
</comment>
<evidence type="ECO:0000256" key="1">
    <source>
        <dbReference type="SAM" id="MobiDB-lite"/>
    </source>
</evidence>
<dbReference type="AlphaFoldDB" id="A0A016WN53"/>
<feature type="compositionally biased region" description="Basic and acidic residues" evidence="1">
    <location>
        <begin position="92"/>
        <end position="111"/>
    </location>
</feature>
<name>A0A016WN53_9BILA</name>
<dbReference type="Pfam" id="PF04824">
    <property type="entry name" value="Rad21_Rec8"/>
    <property type="match status" value="1"/>
</dbReference>
<reference evidence="4" key="1">
    <citation type="journal article" date="2015" name="Nat. Genet.">
        <title>The genome and transcriptome of the zoonotic hookworm Ancylostoma ceylanicum identify infection-specific gene families.</title>
        <authorList>
            <person name="Schwarz E.M."/>
            <person name="Hu Y."/>
            <person name="Antoshechkin I."/>
            <person name="Miller M.M."/>
            <person name="Sternberg P.W."/>
            <person name="Aroian R.V."/>
        </authorList>
    </citation>
    <scope>NUCLEOTIDE SEQUENCE</scope>
    <source>
        <strain evidence="4">HY135</strain>
    </source>
</reference>
<evidence type="ECO:0000313" key="3">
    <source>
        <dbReference type="EMBL" id="EYC40697.1"/>
    </source>
</evidence>
<dbReference type="OrthoDB" id="5859270at2759"/>
<dbReference type="InterPro" id="IPR006909">
    <property type="entry name" value="Rad21/Rec8_C_eu"/>
</dbReference>
<protein>
    <recommendedName>
        <fullName evidence="2">Rad21/Rec8-like protein C-terminal eukaryotic domain-containing protein</fullName>
    </recommendedName>
</protein>
<sequence length="329" mass="36446">MLEVRGSSRSRHDSAAVTVRNRTRNSSIFLRRTVAEVYFERRRSVGNWLSLCTTCAKHALSRNVHTGYAPEGCRRYALPNFYPMFRVRAAAARERDSPSDGSEQRNRRAEEASSGPLTPGRATLVETPNRQEVMVAEVGQGDVPERRYRSLPAELTTPAIPVDTLPLAADVTLPEYERFRESRSSVLEQARRMTQGTDVMEGRPSSVQLYDPIQLGDVSQLSSSNASGRLLSLSPSLREKIRSEECRFLMDAARGANRPIPLSSVIPHSTTSKKRAASVFSTLLYLVGKTVMEAKQYDPYGEIWVRACSATTSSDHDVDAMLSGGSIMS</sequence>